<reference evidence="1 2" key="1">
    <citation type="submission" date="2017-12" db="EMBL/GenBank/DDBJ databases">
        <title>Genomic Encyclopedia of Type Strains, Phase III (KMG-III): the genomes of soil and plant-associated and newly described type strains.</title>
        <authorList>
            <person name="Whitman W."/>
        </authorList>
    </citation>
    <scope>NUCLEOTIDE SEQUENCE [LARGE SCALE GENOMIC DNA]</scope>
    <source>
        <strain evidence="1 2">LP43</strain>
    </source>
</reference>
<comment type="caution">
    <text evidence="1">The sequence shown here is derived from an EMBL/GenBank/DDBJ whole genome shotgun (WGS) entry which is preliminary data.</text>
</comment>
<gene>
    <name evidence="1" type="ORF">BD749_3228</name>
</gene>
<organism evidence="1 2">
    <name type="scientific">Pontibacter ramchanderi</name>
    <dbReference type="NCBI Taxonomy" id="1179743"/>
    <lineage>
        <taxon>Bacteria</taxon>
        <taxon>Pseudomonadati</taxon>
        <taxon>Bacteroidota</taxon>
        <taxon>Cytophagia</taxon>
        <taxon>Cytophagales</taxon>
        <taxon>Hymenobacteraceae</taxon>
        <taxon>Pontibacter</taxon>
    </lineage>
</organism>
<dbReference type="AlphaFoldDB" id="A0A2N3U9H3"/>
<dbReference type="EMBL" id="PJMU01000003">
    <property type="protein sequence ID" value="PKV63386.1"/>
    <property type="molecule type" value="Genomic_DNA"/>
</dbReference>
<dbReference type="Proteomes" id="UP000233782">
    <property type="component" value="Unassembled WGS sequence"/>
</dbReference>
<evidence type="ECO:0000313" key="2">
    <source>
        <dbReference type="Proteomes" id="UP000233782"/>
    </source>
</evidence>
<name>A0A2N3U9H3_9BACT</name>
<evidence type="ECO:0000313" key="1">
    <source>
        <dbReference type="EMBL" id="PKV63386.1"/>
    </source>
</evidence>
<sequence>MYCSIFFEMRQIMGDCFQRNQLPGYDTIL</sequence>
<proteinExistence type="predicted"/>
<protein>
    <submittedName>
        <fullName evidence="1">Uncharacterized protein</fullName>
    </submittedName>
</protein>
<accession>A0A2N3U9H3</accession>
<keyword evidence="2" id="KW-1185">Reference proteome</keyword>